<dbReference type="EMBL" id="KZ991478">
    <property type="protein sequence ID" value="RKP22937.1"/>
    <property type="molecule type" value="Genomic_DNA"/>
</dbReference>
<dbReference type="GO" id="GO:0000324">
    <property type="term" value="C:fungal-type vacuole"/>
    <property type="evidence" value="ECO:0007669"/>
    <property type="project" value="TreeGrafter"/>
</dbReference>
<evidence type="ECO:0000256" key="4">
    <source>
        <dbReference type="ARBA" id="ARBA00022670"/>
    </source>
</evidence>
<dbReference type="SUPFAM" id="SSF53474">
    <property type="entry name" value="alpha/beta-Hydrolases"/>
    <property type="match status" value="1"/>
</dbReference>
<evidence type="ECO:0000256" key="6">
    <source>
        <dbReference type="ARBA" id="ARBA00023180"/>
    </source>
</evidence>
<dbReference type="PANTHER" id="PTHR11802">
    <property type="entry name" value="SERINE PROTEASE FAMILY S10 SERINE CARBOXYPEPTIDASE"/>
    <property type="match status" value="1"/>
</dbReference>
<dbReference type="EC" id="3.4.16.5" evidence="2"/>
<dbReference type="GO" id="GO:0006508">
    <property type="term" value="P:proteolysis"/>
    <property type="evidence" value="ECO:0007669"/>
    <property type="project" value="UniProtKB-KW"/>
</dbReference>
<evidence type="ECO:0000256" key="5">
    <source>
        <dbReference type="ARBA" id="ARBA00022801"/>
    </source>
</evidence>
<evidence type="ECO:0000256" key="3">
    <source>
        <dbReference type="ARBA" id="ARBA00022645"/>
    </source>
</evidence>
<dbReference type="Proteomes" id="UP000278143">
    <property type="component" value="Unassembled WGS sequence"/>
</dbReference>
<feature type="non-terminal residue" evidence="7">
    <location>
        <position position="1"/>
    </location>
</feature>
<dbReference type="Pfam" id="PF00450">
    <property type="entry name" value="Peptidase_S10"/>
    <property type="match status" value="1"/>
</dbReference>
<dbReference type="OrthoDB" id="443318at2759"/>
<dbReference type="GO" id="GO:0004185">
    <property type="term" value="F:serine-type carboxypeptidase activity"/>
    <property type="evidence" value="ECO:0007669"/>
    <property type="project" value="UniProtKB-EC"/>
</dbReference>
<dbReference type="AlphaFoldDB" id="A0A4P9YST2"/>
<keyword evidence="4" id="KW-0645">Protease</keyword>
<protein>
    <recommendedName>
        <fullName evidence="2">carboxypeptidase C</fullName>
        <ecNumber evidence="2">3.4.16.5</ecNumber>
    </recommendedName>
</protein>
<sequence length="105" mass="11726">VRQYSGYINVRSDKHFFFWFFESRSSPDTDPLSLWLNGGPGCSSLFGLFMEMGPCTVMEGGNDTRINPSSWNTQSNVIFLDQPLQVGYSYGKSASTSDDAAKDVY</sequence>
<keyword evidence="5" id="KW-0378">Hydrolase</keyword>
<proteinExistence type="inferred from homology"/>
<evidence type="ECO:0000313" key="7">
    <source>
        <dbReference type="EMBL" id="RKP22937.1"/>
    </source>
</evidence>
<keyword evidence="6" id="KW-0325">Glycoprotein</keyword>
<evidence type="ECO:0000313" key="8">
    <source>
        <dbReference type="Proteomes" id="UP000278143"/>
    </source>
</evidence>
<dbReference type="InterPro" id="IPR001563">
    <property type="entry name" value="Peptidase_S10"/>
</dbReference>
<organism evidence="7 8">
    <name type="scientific">Syncephalis pseudoplumigaleata</name>
    <dbReference type="NCBI Taxonomy" id="1712513"/>
    <lineage>
        <taxon>Eukaryota</taxon>
        <taxon>Fungi</taxon>
        <taxon>Fungi incertae sedis</taxon>
        <taxon>Zoopagomycota</taxon>
        <taxon>Zoopagomycotina</taxon>
        <taxon>Zoopagomycetes</taxon>
        <taxon>Zoopagales</taxon>
        <taxon>Piptocephalidaceae</taxon>
        <taxon>Syncephalis</taxon>
    </lineage>
</organism>
<keyword evidence="3 7" id="KW-0121">Carboxypeptidase</keyword>
<feature type="non-terminal residue" evidence="7">
    <location>
        <position position="105"/>
    </location>
</feature>
<dbReference type="InterPro" id="IPR029058">
    <property type="entry name" value="AB_hydrolase_fold"/>
</dbReference>
<evidence type="ECO:0000256" key="2">
    <source>
        <dbReference type="ARBA" id="ARBA00012446"/>
    </source>
</evidence>
<accession>A0A4P9YST2</accession>
<keyword evidence="8" id="KW-1185">Reference proteome</keyword>
<dbReference type="PANTHER" id="PTHR11802:SF113">
    <property type="entry name" value="SERINE CARBOXYPEPTIDASE CTSA-4.1"/>
    <property type="match status" value="1"/>
</dbReference>
<gene>
    <name evidence="7" type="ORF">SYNPS1DRAFT_2103</name>
</gene>
<comment type="similarity">
    <text evidence="1">Belongs to the peptidase S10 family.</text>
</comment>
<evidence type="ECO:0000256" key="1">
    <source>
        <dbReference type="ARBA" id="ARBA00009431"/>
    </source>
</evidence>
<name>A0A4P9YST2_9FUNG</name>
<reference evidence="8" key="1">
    <citation type="journal article" date="2018" name="Nat. Microbiol.">
        <title>Leveraging single-cell genomics to expand the fungal tree of life.</title>
        <authorList>
            <person name="Ahrendt S.R."/>
            <person name="Quandt C.A."/>
            <person name="Ciobanu D."/>
            <person name="Clum A."/>
            <person name="Salamov A."/>
            <person name="Andreopoulos B."/>
            <person name="Cheng J.F."/>
            <person name="Woyke T."/>
            <person name="Pelin A."/>
            <person name="Henrissat B."/>
            <person name="Reynolds N.K."/>
            <person name="Benny G.L."/>
            <person name="Smith M.E."/>
            <person name="James T.Y."/>
            <person name="Grigoriev I.V."/>
        </authorList>
    </citation>
    <scope>NUCLEOTIDE SEQUENCE [LARGE SCALE GENOMIC DNA]</scope>
    <source>
        <strain evidence="8">Benny S71-1</strain>
    </source>
</reference>
<dbReference type="Gene3D" id="3.40.50.1820">
    <property type="entry name" value="alpha/beta hydrolase"/>
    <property type="match status" value="1"/>
</dbReference>